<proteinExistence type="predicted"/>
<gene>
    <name evidence="1" type="ORF">SAMN05880501_107194</name>
</gene>
<evidence type="ECO:0000313" key="2">
    <source>
        <dbReference type="Proteomes" id="UP000219636"/>
    </source>
</evidence>
<dbReference type="EMBL" id="OBMQ01000007">
    <property type="protein sequence ID" value="SOC13462.1"/>
    <property type="molecule type" value="Genomic_DNA"/>
</dbReference>
<organism evidence="1 2">
    <name type="scientific">Ureibacillus xyleni</name>
    <dbReference type="NCBI Taxonomy" id="614648"/>
    <lineage>
        <taxon>Bacteria</taxon>
        <taxon>Bacillati</taxon>
        <taxon>Bacillota</taxon>
        <taxon>Bacilli</taxon>
        <taxon>Bacillales</taxon>
        <taxon>Caryophanaceae</taxon>
        <taxon>Ureibacillus</taxon>
    </lineage>
</organism>
<protein>
    <recommendedName>
        <fullName evidence="3">DUF1643 domain-containing protein</fullName>
    </recommendedName>
</protein>
<dbReference type="InterPro" id="IPR012441">
    <property type="entry name" value="DUF1643"/>
</dbReference>
<accession>A0A285SYI2</accession>
<dbReference type="Pfam" id="PF07799">
    <property type="entry name" value="DUF1643"/>
    <property type="match status" value="1"/>
</dbReference>
<name>A0A285SYI2_9BACL</name>
<dbReference type="AlphaFoldDB" id="A0A285SYI2"/>
<keyword evidence="2" id="KW-1185">Reference proteome</keyword>
<dbReference type="Proteomes" id="UP000219636">
    <property type="component" value="Unassembled WGS sequence"/>
</dbReference>
<evidence type="ECO:0008006" key="3">
    <source>
        <dbReference type="Google" id="ProtNLM"/>
    </source>
</evidence>
<dbReference type="RefSeq" id="WP_097073918.1">
    <property type="nucleotide sequence ID" value="NZ_OBMQ01000007.1"/>
</dbReference>
<sequence length="198" mass="23348">MKKVNKRIFRYKKKYVNNVKLLHHDITTNRRYRLDIELKNGDNKKAVQLIMMNPSEANEEISDNTINRVIKYVFTNNSEGILQDIGKIIFTNLYVVYETYSDNVDNYISEHGLDFVKGIEANGKYNNNMIIKEAAKESKIIIIAWGKGDILGYDNRIQEVISLIKNKEIYHVNDFTEEGYPRHPRNWSYSWTLNKYNT</sequence>
<reference evidence="2" key="1">
    <citation type="submission" date="2017-08" db="EMBL/GenBank/DDBJ databases">
        <authorList>
            <person name="Varghese N."/>
            <person name="Submissions S."/>
        </authorList>
    </citation>
    <scope>NUCLEOTIDE SEQUENCE [LARGE SCALE GENOMIC DNA]</scope>
    <source>
        <strain evidence="2">JC22</strain>
    </source>
</reference>
<dbReference type="OrthoDB" id="2899030at2"/>
<evidence type="ECO:0000313" key="1">
    <source>
        <dbReference type="EMBL" id="SOC13462.1"/>
    </source>
</evidence>